<proteinExistence type="predicted"/>
<keyword evidence="1" id="KW-1133">Transmembrane helix</keyword>
<keyword evidence="1" id="KW-0472">Membrane</keyword>
<evidence type="ECO:0000256" key="1">
    <source>
        <dbReference type="SAM" id="Phobius"/>
    </source>
</evidence>
<keyword evidence="1" id="KW-0812">Transmembrane</keyword>
<accession>A0A6J5S6M6</accession>
<protein>
    <submittedName>
        <fullName evidence="2">Uncharacterized protein</fullName>
    </submittedName>
</protein>
<organism evidence="2">
    <name type="scientific">uncultured Caudovirales phage</name>
    <dbReference type="NCBI Taxonomy" id="2100421"/>
    <lineage>
        <taxon>Viruses</taxon>
        <taxon>Duplodnaviria</taxon>
        <taxon>Heunggongvirae</taxon>
        <taxon>Uroviricota</taxon>
        <taxon>Caudoviricetes</taxon>
        <taxon>Peduoviridae</taxon>
        <taxon>Maltschvirus</taxon>
        <taxon>Maltschvirus maltsch</taxon>
    </lineage>
</organism>
<reference evidence="2" key="1">
    <citation type="submission" date="2020-05" db="EMBL/GenBank/DDBJ databases">
        <authorList>
            <person name="Chiriac C."/>
            <person name="Salcher M."/>
            <person name="Ghai R."/>
            <person name="Kavagutti S V."/>
        </authorList>
    </citation>
    <scope>NUCLEOTIDE SEQUENCE</scope>
</reference>
<feature type="transmembrane region" description="Helical" evidence="1">
    <location>
        <begin position="12"/>
        <end position="31"/>
    </location>
</feature>
<sequence>MENSEKQIIKELAYKIVLPAMIISLICLALLMTCNKQPIVKPPPNVLDKRIDSIKVHINKDSLVIDSLMKLKPKVVVKYKTKYDTIYQTAPDTCQYYLTQLNNECLKLDSFNTGIITRQETQLISYSELVGTMSEQSNMYVLRHNEDSLSILKLDKKLKRTRRIAIGSLGIGLIGGLFIK</sequence>
<gene>
    <name evidence="2" type="ORF">UFOVP1393_32</name>
</gene>
<dbReference type="EMBL" id="LR797338">
    <property type="protein sequence ID" value="CAB4204194.1"/>
    <property type="molecule type" value="Genomic_DNA"/>
</dbReference>
<evidence type="ECO:0000313" key="2">
    <source>
        <dbReference type="EMBL" id="CAB4204194.1"/>
    </source>
</evidence>
<name>A0A6J5S6M6_9CAUD</name>